<name>A0ACC2JQR6_9PEZI</name>
<comment type="caution">
    <text evidence="1">The sequence shown here is derived from an EMBL/GenBank/DDBJ whole genome shotgun (WGS) entry which is preliminary data.</text>
</comment>
<evidence type="ECO:0000313" key="1">
    <source>
        <dbReference type="EMBL" id="KAJ8129790.1"/>
    </source>
</evidence>
<accession>A0ACC2JQR6</accession>
<proteinExistence type="predicted"/>
<reference evidence="1" key="1">
    <citation type="submission" date="2022-12" db="EMBL/GenBank/DDBJ databases">
        <title>Genome Sequence of Lasiodiplodia mahajangana.</title>
        <authorList>
            <person name="Buettner E."/>
        </authorList>
    </citation>
    <scope>NUCLEOTIDE SEQUENCE</scope>
    <source>
        <strain evidence="1">VT137</strain>
    </source>
</reference>
<dbReference type="EMBL" id="JAPUUL010000659">
    <property type="protein sequence ID" value="KAJ8129790.1"/>
    <property type="molecule type" value="Genomic_DNA"/>
</dbReference>
<keyword evidence="2" id="KW-1185">Reference proteome</keyword>
<dbReference type="Proteomes" id="UP001153332">
    <property type="component" value="Unassembled WGS sequence"/>
</dbReference>
<organism evidence="1 2">
    <name type="scientific">Lasiodiplodia mahajangana</name>
    <dbReference type="NCBI Taxonomy" id="1108764"/>
    <lineage>
        <taxon>Eukaryota</taxon>
        <taxon>Fungi</taxon>
        <taxon>Dikarya</taxon>
        <taxon>Ascomycota</taxon>
        <taxon>Pezizomycotina</taxon>
        <taxon>Dothideomycetes</taxon>
        <taxon>Dothideomycetes incertae sedis</taxon>
        <taxon>Botryosphaeriales</taxon>
        <taxon>Botryosphaeriaceae</taxon>
        <taxon>Lasiodiplodia</taxon>
    </lineage>
</organism>
<sequence length="639" mass="69588">MTPAGRESPQPKKSYDGPVGHRSVWGPVYYQHERPLGRERETEVVGVMSRPESEQSSIDISQIEKSFPAPPKSSNGFRKTLPPLPPMAEIERDAAEAIALEKEKNKVTAEPEPKLSSLVRDEPSKGLLPLPFAISTPKSLRPLSPAEPRPATASTRRMSFVSIDPKRNLKYGVGKYAAVELSPQPSEDPNDPLNWPLWKKNLNLLALLSVVAVVGAMKTALVTVHSVIAVQEGVNYTSAVALTAVPLIISALSGMTSTIIARIWGKRPVYLVSMVLMFIGSAWNINTRGSFAQNMAARIFQGLGWGAFDTLEHERQTKILLYHTVSVGTTWGSPVIGGAVSMGGRGFQTQFEIFTTFLVVLMPLIIYGAPETTEATNDRIHKGCGATIPPECEVLSLQGDDRGPSTPHASAQGSGCAVDNTAFRRDSASPRYPLELNKFSLDALCAVAFPTGGIFRRLDLLRTVSARNRRRGRPALVSPSETLLPHHPPSDARRRRHLRVDRHAQLRAVHRGLGTAARARRQRSDMELGVHAQQHQLPRHLIPARATGPRVRADMKAGLTCLRNLIAGAFVLGIPTVVRSWDGLRGSAIATGVVQIFITAVVAAVYFDLSENVRQLDGVVMGLVDLSSLKQRGSFFDSD</sequence>
<evidence type="ECO:0000313" key="2">
    <source>
        <dbReference type="Proteomes" id="UP001153332"/>
    </source>
</evidence>
<gene>
    <name evidence="1" type="ORF">O1611_g3839</name>
</gene>
<protein>
    <submittedName>
        <fullName evidence="1">Uncharacterized protein</fullName>
    </submittedName>
</protein>